<feature type="compositionally biased region" description="Basic and acidic residues" evidence="1">
    <location>
        <begin position="1"/>
        <end position="17"/>
    </location>
</feature>
<proteinExistence type="predicted"/>
<evidence type="ECO:0000313" key="3">
    <source>
        <dbReference type="Proteomes" id="UP000423257"/>
    </source>
</evidence>
<gene>
    <name evidence="2" type="ORF">F7R03_30540</name>
</gene>
<sequence length="166" mass="19340">GQEIQRLSEEREEREASVEALETELQNLRAQQRQQENGREHLRRLLQDEARQQGELKAQLSAGKAKVEQLALRRTRLEEEIAELGEQRALEHEQIGEARLQLQEALDAMALDTEQRELLLAQRDSLRERLDRVRQEARQHKDHAHQLAVRLGSLKAQHDSTRQALE</sequence>
<comment type="caution">
    <text evidence="2">The sequence shown here is derived from an EMBL/GenBank/DDBJ whole genome shotgun (WGS) entry which is preliminary data.</text>
</comment>
<evidence type="ECO:0000256" key="1">
    <source>
        <dbReference type="SAM" id="MobiDB-lite"/>
    </source>
</evidence>
<organism evidence="2 3">
    <name type="scientific">Pseudomonas palleroniana</name>
    <dbReference type="NCBI Taxonomy" id="191390"/>
    <lineage>
        <taxon>Bacteria</taxon>
        <taxon>Pseudomonadati</taxon>
        <taxon>Pseudomonadota</taxon>
        <taxon>Gammaproteobacteria</taxon>
        <taxon>Pseudomonadales</taxon>
        <taxon>Pseudomonadaceae</taxon>
        <taxon>Pseudomonas</taxon>
    </lineage>
</organism>
<dbReference type="AlphaFoldDB" id="A0A6H9RX43"/>
<dbReference type="EMBL" id="VZPQ01000485">
    <property type="protein sequence ID" value="KAB0545257.1"/>
    <property type="molecule type" value="Genomic_DNA"/>
</dbReference>
<evidence type="ECO:0000313" key="2">
    <source>
        <dbReference type="EMBL" id="KAB0545257.1"/>
    </source>
</evidence>
<feature type="non-terminal residue" evidence="2">
    <location>
        <position position="166"/>
    </location>
</feature>
<feature type="region of interest" description="Disordered" evidence="1">
    <location>
        <begin position="1"/>
        <end position="20"/>
    </location>
</feature>
<name>A0A6H9RX43_9PSED</name>
<dbReference type="Proteomes" id="UP000423257">
    <property type="component" value="Unassembled WGS sequence"/>
</dbReference>
<feature type="non-terminal residue" evidence="2">
    <location>
        <position position="1"/>
    </location>
</feature>
<protein>
    <submittedName>
        <fullName evidence="2">Chromosome segregation protein SMC</fullName>
    </submittedName>
</protein>
<accession>A0A6H9RX43</accession>
<reference evidence="2 3" key="1">
    <citation type="submission" date="2019-09" db="EMBL/GenBank/DDBJ databases">
        <title>Draft genome sequences of 48 bacterial type strains from the CCUG.</title>
        <authorList>
            <person name="Tunovic T."/>
            <person name="Pineiro-Iglesias B."/>
            <person name="Unosson C."/>
            <person name="Inganas E."/>
            <person name="Ohlen M."/>
            <person name="Cardew S."/>
            <person name="Jensie-Markopoulos S."/>
            <person name="Salva-Serra F."/>
            <person name="Jaen-Luchoro D."/>
            <person name="Karlsson R."/>
            <person name="Svensson-Stadler L."/>
            <person name="Chun J."/>
            <person name="Moore E."/>
        </authorList>
    </citation>
    <scope>NUCLEOTIDE SEQUENCE [LARGE SCALE GENOMIC DNA]</scope>
    <source>
        <strain evidence="2 3">CCUG 51524</strain>
    </source>
</reference>